<keyword evidence="7 14" id="KW-0547">Nucleotide-binding</keyword>
<dbReference type="PROSITE" id="PS00107">
    <property type="entry name" value="PROTEIN_KINASE_ATP"/>
    <property type="match status" value="1"/>
</dbReference>
<evidence type="ECO:0000256" key="9">
    <source>
        <dbReference type="ARBA" id="ARBA00022840"/>
    </source>
</evidence>
<dbReference type="GO" id="GO:0005524">
    <property type="term" value="F:ATP binding"/>
    <property type="evidence" value="ECO:0007669"/>
    <property type="project" value="UniProtKB-UniRule"/>
</dbReference>
<evidence type="ECO:0000256" key="10">
    <source>
        <dbReference type="ARBA" id="ARBA00022842"/>
    </source>
</evidence>
<dbReference type="Pfam" id="PF13281">
    <property type="entry name" value="MAP3K_TRAF_bd"/>
    <property type="match status" value="1"/>
</dbReference>
<keyword evidence="10" id="KW-0460">Magnesium</keyword>
<dbReference type="InterPro" id="IPR046873">
    <property type="entry name" value="HisK-N-like"/>
</dbReference>
<comment type="similarity">
    <text evidence="2">Belongs to the protein kinase superfamily. STE Ser/Thr protein kinase family. MAP kinase kinase kinase subfamily.</text>
</comment>
<dbReference type="Pfam" id="PF20309">
    <property type="entry name" value="DRHyd-ASK"/>
    <property type="match status" value="1"/>
</dbReference>
<evidence type="ECO:0000256" key="13">
    <source>
        <dbReference type="ARBA" id="ARBA00048329"/>
    </source>
</evidence>
<evidence type="ECO:0000256" key="12">
    <source>
        <dbReference type="ARBA" id="ARBA00047559"/>
    </source>
</evidence>
<dbReference type="PROSITE" id="PS50011">
    <property type="entry name" value="PROTEIN_KINASE_DOM"/>
    <property type="match status" value="1"/>
</dbReference>
<evidence type="ECO:0000256" key="6">
    <source>
        <dbReference type="ARBA" id="ARBA00022723"/>
    </source>
</evidence>
<evidence type="ECO:0000259" key="16">
    <source>
        <dbReference type="PROSITE" id="PS50011"/>
    </source>
</evidence>
<reference evidence="17" key="1">
    <citation type="submission" date="2018-09" db="EMBL/GenBank/DDBJ databases">
        <title>Common duck and Muscovy duck high density SNP chip.</title>
        <authorList>
            <person name="Vignal A."/>
            <person name="Thebault N."/>
            <person name="Warren W.C."/>
        </authorList>
    </citation>
    <scope>NUCLEOTIDE SEQUENCE [LARGE SCALE GENOMIC DNA]</scope>
</reference>
<feature type="binding site" evidence="14">
    <location>
        <position position="648"/>
    </location>
    <ligand>
        <name>ATP</name>
        <dbReference type="ChEBI" id="CHEBI:30616"/>
    </ligand>
</feature>
<dbReference type="InterPro" id="IPR025136">
    <property type="entry name" value="MAP3K_TRAF-bd"/>
</dbReference>
<evidence type="ECO:0000256" key="14">
    <source>
        <dbReference type="PROSITE-ProRule" id="PRU10141"/>
    </source>
</evidence>
<dbReference type="GO" id="GO:0046872">
    <property type="term" value="F:metal ion binding"/>
    <property type="evidence" value="ECO:0007669"/>
    <property type="project" value="UniProtKB-KW"/>
</dbReference>
<dbReference type="PANTHER" id="PTHR11584:SF391">
    <property type="entry name" value="MITOGEN-ACTIVATED PROTEIN KINASE KINASE KINASE 6"/>
    <property type="match status" value="1"/>
</dbReference>
<feature type="region of interest" description="Disordered" evidence="15">
    <location>
        <begin position="1233"/>
        <end position="1283"/>
    </location>
</feature>
<dbReference type="InterPro" id="IPR000719">
    <property type="entry name" value="Prot_kinase_dom"/>
</dbReference>
<feature type="region of interest" description="Disordered" evidence="15">
    <location>
        <begin position="883"/>
        <end position="970"/>
    </location>
</feature>
<dbReference type="Pfam" id="PF20302">
    <property type="entry name" value="HisK-N-like"/>
    <property type="match status" value="1"/>
</dbReference>
<evidence type="ECO:0000256" key="8">
    <source>
        <dbReference type="ARBA" id="ARBA00022777"/>
    </source>
</evidence>
<reference evidence="17" key="3">
    <citation type="submission" date="2025-09" db="UniProtKB">
        <authorList>
            <consortium name="Ensembl"/>
        </authorList>
    </citation>
    <scope>IDENTIFICATION</scope>
</reference>
<keyword evidence="6" id="KW-0479">Metal-binding</keyword>
<reference evidence="17" key="2">
    <citation type="submission" date="2025-08" db="UniProtKB">
        <authorList>
            <consortium name="Ensembl"/>
        </authorList>
    </citation>
    <scope>IDENTIFICATION</scope>
</reference>
<dbReference type="EC" id="2.7.11.25" evidence="3"/>
<keyword evidence="9 14" id="KW-0067">ATP-binding</keyword>
<dbReference type="Gene3D" id="3.30.200.20">
    <property type="entry name" value="Phosphorylase Kinase, domain 1"/>
    <property type="match status" value="1"/>
</dbReference>
<dbReference type="SMART" id="SM00220">
    <property type="entry name" value="S_TKc"/>
    <property type="match status" value="1"/>
</dbReference>
<dbReference type="InterPro" id="IPR017441">
    <property type="entry name" value="Protein_kinase_ATP_BS"/>
</dbReference>
<comment type="catalytic activity">
    <reaction evidence="12">
        <text>L-threonyl-[protein] + ATP = O-phospho-L-threonyl-[protein] + ADP + H(+)</text>
        <dbReference type="Rhea" id="RHEA:46608"/>
        <dbReference type="Rhea" id="RHEA-COMP:11060"/>
        <dbReference type="Rhea" id="RHEA-COMP:11605"/>
        <dbReference type="ChEBI" id="CHEBI:15378"/>
        <dbReference type="ChEBI" id="CHEBI:30013"/>
        <dbReference type="ChEBI" id="CHEBI:30616"/>
        <dbReference type="ChEBI" id="CHEBI:61977"/>
        <dbReference type="ChEBI" id="CHEBI:456216"/>
        <dbReference type="EC" id="2.7.11.25"/>
    </reaction>
</comment>
<evidence type="ECO:0000256" key="2">
    <source>
        <dbReference type="ARBA" id="ARBA00006529"/>
    </source>
</evidence>
<keyword evidence="4" id="KW-0723">Serine/threonine-protein kinase</keyword>
<dbReference type="InterPro" id="IPR008271">
    <property type="entry name" value="Ser/Thr_kinase_AS"/>
</dbReference>
<comment type="catalytic activity">
    <reaction evidence="13">
        <text>L-seryl-[protein] + ATP = O-phospho-L-seryl-[protein] + ADP + H(+)</text>
        <dbReference type="Rhea" id="RHEA:17989"/>
        <dbReference type="Rhea" id="RHEA-COMP:9863"/>
        <dbReference type="Rhea" id="RHEA-COMP:11604"/>
        <dbReference type="ChEBI" id="CHEBI:15378"/>
        <dbReference type="ChEBI" id="CHEBI:29999"/>
        <dbReference type="ChEBI" id="CHEBI:30616"/>
        <dbReference type="ChEBI" id="CHEBI:83421"/>
        <dbReference type="ChEBI" id="CHEBI:456216"/>
        <dbReference type="EC" id="2.7.11.25"/>
    </reaction>
</comment>
<dbReference type="CDD" id="cd06624">
    <property type="entry name" value="STKc_ASK"/>
    <property type="match status" value="1"/>
</dbReference>
<evidence type="ECO:0000256" key="15">
    <source>
        <dbReference type="SAM" id="MobiDB-lite"/>
    </source>
</evidence>
<keyword evidence="5" id="KW-0808">Transferase</keyword>
<evidence type="ECO:0000256" key="11">
    <source>
        <dbReference type="ARBA" id="ARBA00023054"/>
    </source>
</evidence>
<keyword evidence="8" id="KW-0418">Kinase</keyword>
<dbReference type="Proteomes" id="UP000694556">
    <property type="component" value="Chromosome 24"/>
</dbReference>
<dbReference type="Pfam" id="PF19039">
    <property type="entry name" value="ASK_PH"/>
    <property type="match status" value="1"/>
</dbReference>
<dbReference type="Ensembl" id="ENSCMMT00000006042.1">
    <property type="protein sequence ID" value="ENSCMMP00000005453.1"/>
    <property type="gene ID" value="ENSCMMG00000003405.1"/>
</dbReference>
<keyword evidence="18" id="KW-1185">Reference proteome</keyword>
<evidence type="ECO:0000256" key="5">
    <source>
        <dbReference type="ARBA" id="ARBA00022679"/>
    </source>
</evidence>
<feature type="region of interest" description="Disordered" evidence="15">
    <location>
        <begin position="1340"/>
        <end position="1418"/>
    </location>
</feature>
<feature type="region of interest" description="Disordered" evidence="15">
    <location>
        <begin position="1104"/>
        <end position="1149"/>
    </location>
</feature>
<protein>
    <recommendedName>
        <fullName evidence="3">mitogen-activated protein kinase kinase kinase</fullName>
        <ecNumber evidence="3">2.7.11.25</ecNumber>
    </recommendedName>
</protein>
<feature type="compositionally biased region" description="Low complexity" evidence="15">
    <location>
        <begin position="933"/>
        <end position="961"/>
    </location>
</feature>
<feature type="compositionally biased region" description="Pro residues" evidence="15">
    <location>
        <begin position="1244"/>
        <end position="1253"/>
    </location>
</feature>
<dbReference type="GO" id="GO:0004709">
    <property type="term" value="F:MAP kinase kinase kinase activity"/>
    <property type="evidence" value="ECO:0007669"/>
    <property type="project" value="UniProtKB-EC"/>
</dbReference>
<dbReference type="PANTHER" id="PTHR11584">
    <property type="entry name" value="SERINE/THREONINE PROTEIN KINASE"/>
    <property type="match status" value="1"/>
</dbReference>
<dbReference type="Gene3D" id="1.10.510.10">
    <property type="entry name" value="Transferase(Phosphotransferase) domain 1"/>
    <property type="match status" value="1"/>
</dbReference>
<dbReference type="PROSITE" id="PS00108">
    <property type="entry name" value="PROTEIN_KINASE_ST"/>
    <property type="match status" value="1"/>
</dbReference>
<dbReference type="Pfam" id="PF00069">
    <property type="entry name" value="Pkinase"/>
    <property type="match status" value="1"/>
</dbReference>
<feature type="compositionally biased region" description="Basic and acidic residues" evidence="15">
    <location>
        <begin position="1107"/>
        <end position="1119"/>
    </location>
</feature>
<feature type="compositionally biased region" description="Polar residues" evidence="15">
    <location>
        <begin position="1125"/>
        <end position="1143"/>
    </location>
</feature>
<evidence type="ECO:0000256" key="3">
    <source>
        <dbReference type="ARBA" id="ARBA00012406"/>
    </source>
</evidence>
<name>A0A8C3BHQ0_CAIMO</name>
<organism evidence="17 18">
    <name type="scientific">Cairina moschata</name>
    <name type="common">Muscovy duck</name>
    <dbReference type="NCBI Taxonomy" id="8855"/>
    <lineage>
        <taxon>Eukaryota</taxon>
        <taxon>Metazoa</taxon>
        <taxon>Chordata</taxon>
        <taxon>Craniata</taxon>
        <taxon>Vertebrata</taxon>
        <taxon>Euteleostomi</taxon>
        <taxon>Archelosauria</taxon>
        <taxon>Archosauria</taxon>
        <taxon>Dinosauria</taxon>
        <taxon>Saurischia</taxon>
        <taxon>Theropoda</taxon>
        <taxon>Coelurosauria</taxon>
        <taxon>Aves</taxon>
        <taxon>Neognathae</taxon>
        <taxon>Galloanserae</taxon>
        <taxon>Anseriformes</taxon>
        <taxon>Anatidae</taxon>
        <taxon>Anatinae</taxon>
        <taxon>Cairina</taxon>
    </lineage>
</organism>
<evidence type="ECO:0000256" key="1">
    <source>
        <dbReference type="ARBA" id="ARBA00001946"/>
    </source>
</evidence>
<dbReference type="FunFam" id="1.10.510.10:FF:000054">
    <property type="entry name" value="Mitogen-activated protein kinase kinase kinase 5"/>
    <property type="match status" value="1"/>
</dbReference>
<feature type="compositionally biased region" description="Polar residues" evidence="15">
    <location>
        <begin position="1404"/>
        <end position="1418"/>
    </location>
</feature>
<dbReference type="GO" id="GO:0033554">
    <property type="term" value="P:cellular response to stress"/>
    <property type="evidence" value="ECO:0007669"/>
    <property type="project" value="TreeGrafter"/>
</dbReference>
<proteinExistence type="inferred from homology"/>
<keyword evidence="11" id="KW-0175">Coiled coil</keyword>
<dbReference type="InterPro" id="IPR046872">
    <property type="entry name" value="DRHyd-ASK"/>
</dbReference>
<feature type="domain" description="Protein kinase" evidence="16">
    <location>
        <begin position="619"/>
        <end position="877"/>
    </location>
</feature>
<comment type="cofactor">
    <cofactor evidence="1">
        <name>Mg(2+)</name>
        <dbReference type="ChEBI" id="CHEBI:18420"/>
    </cofactor>
</comment>
<dbReference type="FunFam" id="3.30.200.20:FF:000067">
    <property type="entry name" value="Mitogen-activated protein kinase kinase kinase 5"/>
    <property type="match status" value="1"/>
</dbReference>
<dbReference type="InterPro" id="IPR043969">
    <property type="entry name" value="MAP3K_PH"/>
</dbReference>
<evidence type="ECO:0000313" key="18">
    <source>
        <dbReference type="Proteomes" id="UP000694556"/>
    </source>
</evidence>
<feature type="compositionally biased region" description="Basic and acidic residues" evidence="15">
    <location>
        <begin position="895"/>
        <end position="911"/>
    </location>
</feature>
<dbReference type="SUPFAM" id="SSF56112">
    <property type="entry name" value="Protein kinase-like (PK-like)"/>
    <property type="match status" value="1"/>
</dbReference>
<sequence length="1418" mass="154167">MEAPGPPPTPAAGSCWQDPLAVAGTACRPVCGGRRRALRVVCVLGREPPARPALRCLRHACRELRARLHPLPFDTLALGDTGTLERFYNADVAVVELSDAVCQPSLFYHLGVRESFNMPHNVLLCCHSALPGLQALQEDICQKNSDLCGTYTFIPYAVTAQNKVVCCDARAMKCLAELFQPSFGTEPFFTPLAARLVRLLEGVPTNSCGYFRETIRRDIRRAREMFRGEQLSRELARIQQRLDSVELLSLDIIVNLLLSYRDVQDYDSIISLVETLRALPTCDVAEQPNVRFHYAFALSRRNRPGDRAQALSVLLPAVERGDGAAPDLLCLCGRIYKDTFISSSFTDTRARDRALYWYSKAFEVEPSLHAGINAAVLLVAAGHQFDSSVRLQQIGVKLSCLQGRKGSLEELRHYWDVGFCLGAGILANDLGKVIQASEKLYKLNAPSWYLVSVMETFLLYKHFQKSPPVPSARQELADFWLAFLLASCQPFVPAPRCPVLVLELGKVLWPARLAVRSATEEHAVTLTLVRPSEEKAVSSWSFAAEAIRGVSICKCDERGCFLYVVHAEEDFQLYFPSQQHCQWFCERVQSFLAEQAAGGEDLPSPTQPILEYSYEYSETGERVVLGRGTYGVVYAGRCLSTQVRIAIKEIPERDSRFSQPLHEEIALHKRLRHRNIVRYLGSVSQDGFIKIFMEEVPGGSLSSLLCSKWGPLKDNEPTIVFYTRQILDGLGYLHDNHIVHRDIKGDNVLINTYSGVLKISDFGTSKRLAGISPSAETFTGTLQYMAPEIIDQGPWGYGKPADIWSLGCTIIEMATGKPPFYELGSPQAAMFKVGMFKMHPEVPESMSDKAKTFILRCFEADPAKRATAAALLQDPFLASARRARGQAVPAAGDSPRLERRDGDAEGTDGTRGRSSARQGGAGGGTGGSPLLPHCPSEAAPSCSSPQGSAGSDRSLGSSSPEESGDRFVLRQDSKRRATLLRILADEAPGIAAALQESQGASGTRLGSEHVALLLGCLRSYIQSPARHQLRRELLALQERLREDGLSLHHLRGPLLGFQAVVRQALRRHHVKPHWMFALDNAISQAVQAALTVLVRDLGMTASGLQEAGDKDAGDKDDPTPPRLSVPSSQTPWDSTNSGLSTGPSPGEGGSALVAQLCRLRTETDRLLRELAEKEQEWQQLVQRALRSGVGDATVPSLPRHRAPVPRLHPAGPAGQCHPRRPLLHGHQVPPGVAALQGGDTARPQCPPQQPRVPLPGQARAGVPPVGSRPGAAPHAWQGGSGAIPGPRDARWLWGHLAASCATTGRTIWGCPAWRRQAAAPGAINTHQPCRPLPLHCSQKCREGGGAQTPAPMRGSLGSSVLSPPPSPKLSPGGGSYARGTRLVLRGSSASTQQPGCCSRRPHTARSSGVESIQPTGSP</sequence>
<evidence type="ECO:0000256" key="4">
    <source>
        <dbReference type="ARBA" id="ARBA00022527"/>
    </source>
</evidence>
<dbReference type="InterPro" id="IPR011009">
    <property type="entry name" value="Kinase-like_dom_sf"/>
</dbReference>
<accession>A0A8C3BHQ0</accession>
<evidence type="ECO:0000313" key="17">
    <source>
        <dbReference type="Ensembl" id="ENSCMMP00000005453.1"/>
    </source>
</evidence>
<evidence type="ECO:0000256" key="7">
    <source>
        <dbReference type="ARBA" id="ARBA00022741"/>
    </source>
</evidence>